<dbReference type="Proteomes" id="UP000248349">
    <property type="component" value="Unassembled WGS sequence"/>
</dbReference>
<feature type="transmembrane region" description="Helical" evidence="1">
    <location>
        <begin position="20"/>
        <end position="39"/>
    </location>
</feature>
<reference evidence="2 3" key="1">
    <citation type="submission" date="2016-12" db="EMBL/GenBank/DDBJ databases">
        <title>The genomes of Aspergillus section Nigri reveals drivers in fungal speciation.</title>
        <authorList>
            <consortium name="DOE Joint Genome Institute"/>
            <person name="Vesth T.C."/>
            <person name="Nybo J."/>
            <person name="Theobald S."/>
            <person name="Brandl J."/>
            <person name="Frisvad J.C."/>
            <person name="Nielsen K.F."/>
            <person name="Lyhne E.K."/>
            <person name="Kogle M.E."/>
            <person name="Kuo A."/>
            <person name="Riley R."/>
            <person name="Clum A."/>
            <person name="Nolan M."/>
            <person name="Lipzen A."/>
            <person name="Salamov A."/>
            <person name="Henrissat B."/>
            <person name="Wiebenga A."/>
            <person name="De Vries R.P."/>
            <person name="Grigoriev I.V."/>
            <person name="Mortensen U.H."/>
            <person name="Andersen M.R."/>
            <person name="Baker S.E."/>
        </authorList>
    </citation>
    <scope>NUCLEOTIDE SEQUENCE [LARGE SCALE GENOMIC DNA]</scope>
    <source>
        <strain evidence="2 3">JOP 1030-1</strain>
    </source>
</reference>
<dbReference type="EMBL" id="KZ821227">
    <property type="protein sequence ID" value="PYH46522.1"/>
    <property type="molecule type" value="Genomic_DNA"/>
</dbReference>
<sequence length="105" mass="11641">MSSSLLPTVPFPTATPLQLFFEVFKSLSLLLTLFFSIFVSPHTHLCHRSPRGRTVISVPGQPSSPPSAQVKRRPTAQLVPVDFPSPQLSLAPTFPYRRPLLLPSY</sequence>
<gene>
    <name evidence="2" type="ORF">BP01DRAFT_16697</name>
</gene>
<protein>
    <submittedName>
        <fullName evidence="2">Uncharacterized protein</fullName>
    </submittedName>
</protein>
<name>A0A319AIN2_9EURO</name>
<evidence type="ECO:0000313" key="2">
    <source>
        <dbReference type="EMBL" id="PYH46522.1"/>
    </source>
</evidence>
<evidence type="ECO:0000256" key="1">
    <source>
        <dbReference type="SAM" id="Phobius"/>
    </source>
</evidence>
<evidence type="ECO:0000313" key="3">
    <source>
        <dbReference type="Proteomes" id="UP000248349"/>
    </source>
</evidence>
<keyword evidence="1" id="KW-1133">Transmembrane helix</keyword>
<keyword evidence="1" id="KW-0812">Transmembrane</keyword>
<dbReference type="AlphaFoldDB" id="A0A319AIN2"/>
<keyword evidence="1" id="KW-0472">Membrane</keyword>
<accession>A0A319AIN2</accession>
<keyword evidence="3" id="KW-1185">Reference proteome</keyword>
<organism evidence="2 3">
    <name type="scientific">Aspergillus saccharolyticus JOP 1030-1</name>
    <dbReference type="NCBI Taxonomy" id="1450539"/>
    <lineage>
        <taxon>Eukaryota</taxon>
        <taxon>Fungi</taxon>
        <taxon>Dikarya</taxon>
        <taxon>Ascomycota</taxon>
        <taxon>Pezizomycotina</taxon>
        <taxon>Eurotiomycetes</taxon>
        <taxon>Eurotiomycetidae</taxon>
        <taxon>Eurotiales</taxon>
        <taxon>Aspergillaceae</taxon>
        <taxon>Aspergillus</taxon>
        <taxon>Aspergillus subgen. Circumdati</taxon>
    </lineage>
</organism>
<proteinExistence type="predicted"/>
<dbReference type="GeneID" id="37071972"/>
<dbReference type="RefSeq" id="XP_025432504.1">
    <property type="nucleotide sequence ID" value="XM_025570744.1"/>
</dbReference>